<evidence type="ECO:0000313" key="2">
    <source>
        <dbReference type="Proteomes" id="UP001595792"/>
    </source>
</evidence>
<dbReference type="SUPFAM" id="SSF103642">
    <property type="entry name" value="Sec-C motif"/>
    <property type="match status" value="1"/>
</dbReference>
<name>A0ABV8NML3_9SPHI</name>
<reference evidence="2" key="1">
    <citation type="journal article" date="2019" name="Int. J. Syst. Evol. Microbiol.">
        <title>The Global Catalogue of Microorganisms (GCM) 10K type strain sequencing project: providing services to taxonomists for standard genome sequencing and annotation.</title>
        <authorList>
            <consortium name="The Broad Institute Genomics Platform"/>
            <consortium name="The Broad Institute Genome Sequencing Center for Infectious Disease"/>
            <person name="Wu L."/>
            <person name="Ma J."/>
        </authorList>
    </citation>
    <scope>NUCLEOTIDE SEQUENCE [LARGE SCALE GENOMIC DNA]</scope>
    <source>
        <strain evidence="2">CCM 8689</strain>
    </source>
</reference>
<protein>
    <submittedName>
        <fullName evidence="1">YecA family protein</fullName>
    </submittedName>
</protein>
<keyword evidence="2" id="KW-1185">Reference proteome</keyword>
<comment type="caution">
    <text evidence="1">The sequence shown here is derived from an EMBL/GenBank/DDBJ whole genome shotgun (WGS) entry which is preliminary data.</text>
</comment>
<dbReference type="InterPro" id="IPR004027">
    <property type="entry name" value="SEC_C_motif"/>
</dbReference>
<sequence>MSKIGRNDPCPCGSEKKYKNCHWGSDSTTAPRPATVARQLTFKEMITGYRAAPILKLLAFLQLLPENHGHNFNLEIMARVVMNGTSENDQRPYMPWDALLQAIKRGQEYDSEPPINLFTENAVSINGNQVIFPGVYRNASAILNELMQVILTGENSLPEDFKRLVYNGAGLLLYMSNQVAEDLKHKRYEPGELSSKIAFPEYDEFINNSQSLIFPEEYLSKIAGLYNYDLSVIENFILTTTNPKLGDDDPDDNIVSLKPLIRDGSDIMLYMPTTVVSSLIGFIYEQADAAGCKDALMQMLSEEQNHRASMALSHLGWAFTDIKLPENDTGLPIRESIWQFDNQKFGYICLLDVEKITGNYTNKDLEKLLNDRNTQIIEHLKSLEGAETFEILSLFVLSETGHGSYFSMAKPENGDQSLVMTLGDLNTIAYDQESDFLTLWKFAAIYNETSSRFRIINMTGLLNLYAVYRRNDGSLTNSDDARPIGAMLTYLPGNDISLRHEVKISRDEHAGELIIPGGLRAFATIIKKRKYAPIYGFRDKLSPEYRRMLECYKMPIWVTNYQKDTDLLAPEITEALLFWLYRLEPLLSPELNKQNIVQFEIELIIDERMLNGNEFIVKTVEPTSVEIVTSIVPPKIRVHIPYDFMYLTGRTDNIGEKMMVKAALNGLVNYIREAGKEIDLTAEQIDGMVESELQPGNAKMILFTDAAASVELDGRHLPPEQYIAEVDTSYVLDNLVSFLPAGTIIPENITDINEKISLCDAIVTALIAELTRRIAGFDAKELIEWLIKWNERCVYTREIREIRSPAKIACFANFEGEVNEINDKDGQLVPAAHSIRTLIEFIVATSPKGKKRPNYADVGILLALTHQLTTWGSISEAMRMGITDPKMGLLPSRRIGTDKSFQNNVLVPYSYARNRGVVARYVERFDEKYVQKYQSRAENTEESNRVDAAFEDEFGVTLTEVSEVVGVLINYGFKREEPCSALAENELYQLLKSELPERDEARLLKTVGIMTLLERNGIGAAPRGYTSKDIFPWRYGRNLSYLRRPLALITDDNGQRQFLFGFRHLKSYIDNLLFLIFTGKLPETSSEKMGSFIGTVLHEKGTPYRNEVAEWLKNNSDLEIIGHEVKIQPDGHIPAEKNYGDVDVMAVDHEEKIIYSLECKNIVGARNIHEMKVELDLYLGREGQEAKAKINKHVGRDTYLQEHPELVKEFLKLKEGGYRVVSIVVASDAMPMTYIAKESLPLPVISFNQLKEKGKDALRKK</sequence>
<dbReference type="EMBL" id="JBHSBY010000082">
    <property type="protein sequence ID" value="MFC4196899.1"/>
    <property type="molecule type" value="Genomic_DNA"/>
</dbReference>
<evidence type="ECO:0000313" key="1">
    <source>
        <dbReference type="EMBL" id="MFC4196899.1"/>
    </source>
</evidence>
<gene>
    <name evidence="1" type="ORF">ACFOUY_09335</name>
</gene>
<organism evidence="1 2">
    <name type="scientific">Pedobacter jamesrossensis</name>
    <dbReference type="NCBI Taxonomy" id="1908238"/>
    <lineage>
        <taxon>Bacteria</taxon>
        <taxon>Pseudomonadati</taxon>
        <taxon>Bacteroidota</taxon>
        <taxon>Sphingobacteriia</taxon>
        <taxon>Sphingobacteriales</taxon>
        <taxon>Sphingobacteriaceae</taxon>
        <taxon>Pedobacter</taxon>
    </lineage>
</organism>
<accession>A0ABV8NML3</accession>
<proteinExistence type="predicted"/>
<dbReference type="Pfam" id="PF02810">
    <property type="entry name" value="SEC-C"/>
    <property type="match status" value="1"/>
</dbReference>
<dbReference type="RefSeq" id="WP_378960239.1">
    <property type="nucleotide sequence ID" value="NZ_JBHRXC010000016.1"/>
</dbReference>
<dbReference type="Proteomes" id="UP001595792">
    <property type="component" value="Unassembled WGS sequence"/>
</dbReference>
<dbReference type="Gene3D" id="3.10.450.50">
    <property type="match status" value="1"/>
</dbReference>